<organism evidence="13">
    <name type="scientific">Pantoea sp. BJ2</name>
    <dbReference type="NCBI Taxonomy" id="3141322"/>
    <lineage>
        <taxon>Bacteria</taxon>
        <taxon>Pseudomonadati</taxon>
        <taxon>Pseudomonadota</taxon>
        <taxon>Gammaproteobacteria</taxon>
        <taxon>Enterobacterales</taxon>
        <taxon>Erwiniaceae</taxon>
        <taxon>Pantoea</taxon>
    </lineage>
</organism>
<dbReference type="GO" id="GO:0032259">
    <property type="term" value="P:methylation"/>
    <property type="evidence" value="ECO:0007669"/>
    <property type="project" value="UniProtKB-KW"/>
</dbReference>
<proteinExistence type="inferred from homology"/>
<keyword evidence="5 9" id="KW-0812">Transmembrane</keyword>
<dbReference type="InterPro" id="IPR010627">
    <property type="entry name" value="Prepilin_pept_A24_N"/>
</dbReference>
<dbReference type="PANTHER" id="PTHR30487:SF0">
    <property type="entry name" value="PREPILIN LEADER PEPTIDASE_N-METHYLTRANSFERASE-RELATED"/>
    <property type="match status" value="1"/>
</dbReference>
<dbReference type="EC" id="2.1.1.-" evidence="9"/>
<sequence length="255" mass="28220">MEYVYGLISGLLGLAVGSFLNVVISRLPLQIVHPNTPLNVCCPPSHCHQCTTALRWRDNIPLISWLLLRGKCRYCHCKISGRYPQVEVITALLTLLLIWLMPVNMQLLGALILFWALTVLAFIDLEHLLLPDVITLPLLWIALLFKAMGWLPGSLQEAVWGSIAGYCLLWALSILYQWIRGIEGLGMGDAKLLAAIGAWLGWSLLPWVLLLASGGAILCVLISRVSGQRELNHVIAFGPWIALAAISLFIHSIIF</sequence>
<feature type="transmembrane region" description="Helical" evidence="10">
    <location>
        <begin position="159"/>
        <end position="179"/>
    </location>
</feature>
<dbReference type="InterPro" id="IPR050882">
    <property type="entry name" value="Prepilin_peptidase/N-MTase"/>
</dbReference>
<dbReference type="GO" id="GO:0006465">
    <property type="term" value="P:signal peptide processing"/>
    <property type="evidence" value="ECO:0007669"/>
    <property type="project" value="TreeGrafter"/>
</dbReference>
<dbReference type="AlphaFoldDB" id="A0AAU7U460"/>
<keyword evidence="13" id="KW-0614">Plasmid</keyword>
<dbReference type="Pfam" id="PF06750">
    <property type="entry name" value="A24_N_bact"/>
    <property type="match status" value="1"/>
</dbReference>
<evidence type="ECO:0000256" key="8">
    <source>
        <dbReference type="RuleBase" id="RU003793"/>
    </source>
</evidence>
<feature type="transmembrane region" description="Helical" evidence="10">
    <location>
        <begin position="88"/>
        <end position="116"/>
    </location>
</feature>
<keyword evidence="9" id="KW-0489">Methyltransferase</keyword>
<evidence type="ECO:0000256" key="10">
    <source>
        <dbReference type="SAM" id="Phobius"/>
    </source>
</evidence>
<feature type="transmembrane region" description="Helical" evidence="10">
    <location>
        <begin position="199"/>
        <end position="222"/>
    </location>
</feature>
<comment type="similarity">
    <text evidence="2 8">Belongs to the peptidase A24 family.</text>
</comment>
<keyword evidence="9 13" id="KW-0378">Hydrolase</keyword>
<dbReference type="GO" id="GO:0008168">
    <property type="term" value="F:methyltransferase activity"/>
    <property type="evidence" value="ECO:0007669"/>
    <property type="project" value="UniProtKB-KW"/>
</dbReference>
<protein>
    <recommendedName>
        <fullName evidence="9">Prepilin leader peptidase/N-methyltransferase</fullName>
        <ecNumber evidence="9">2.1.1.-</ecNumber>
        <ecNumber evidence="9">3.4.23.43</ecNumber>
    </recommendedName>
</protein>
<comment type="function">
    <text evidence="9">Plays an essential role in type IV pili and type II pseudopili formation by proteolytically removing the leader sequence from substrate proteins and subsequently monomethylating the alpha-amino group of the newly exposed N-terminal phenylalanine.</text>
</comment>
<accession>A0AAU7U460</accession>
<evidence type="ECO:0000256" key="3">
    <source>
        <dbReference type="ARBA" id="ARBA00022475"/>
    </source>
</evidence>
<feature type="domain" description="Prepilin peptidase A24 N-terminal" evidence="12">
    <location>
        <begin position="11"/>
        <end position="100"/>
    </location>
</feature>
<dbReference type="InterPro" id="IPR000045">
    <property type="entry name" value="Prepilin_IV_endopep_pep"/>
</dbReference>
<dbReference type="InterPro" id="IPR014032">
    <property type="entry name" value="Peptidase_A24A_bac"/>
</dbReference>
<evidence type="ECO:0000259" key="12">
    <source>
        <dbReference type="Pfam" id="PF06750"/>
    </source>
</evidence>
<keyword evidence="3" id="KW-1003">Cell membrane</keyword>
<keyword evidence="9" id="KW-0808">Transferase</keyword>
<gene>
    <name evidence="13" type="ORF">AAF463_21210</name>
</gene>
<name>A0AAU7U460_9GAMM</name>
<evidence type="ECO:0000256" key="6">
    <source>
        <dbReference type="ARBA" id="ARBA00022989"/>
    </source>
</evidence>
<evidence type="ECO:0000256" key="2">
    <source>
        <dbReference type="ARBA" id="ARBA00005801"/>
    </source>
</evidence>
<dbReference type="GO" id="GO:0004190">
    <property type="term" value="F:aspartic-type endopeptidase activity"/>
    <property type="evidence" value="ECO:0007669"/>
    <property type="project" value="UniProtKB-EC"/>
</dbReference>
<reference evidence="13" key="1">
    <citation type="submission" date="2024-06" db="EMBL/GenBank/DDBJ databases">
        <title>Multiomics insights into the TNT degradation mechanism by Pantoea sp. BJ2 isolated from an ammunition destruction site.</title>
        <authorList>
            <person name="Luo J."/>
        </authorList>
    </citation>
    <scope>NUCLEOTIDE SEQUENCE</scope>
    <source>
        <strain evidence="13">BJ2</strain>
        <plasmid evidence="13">plasmindA</plasmid>
    </source>
</reference>
<dbReference type="EMBL" id="CP158293">
    <property type="protein sequence ID" value="XBV47372.1"/>
    <property type="molecule type" value="Genomic_DNA"/>
</dbReference>
<evidence type="ECO:0000256" key="5">
    <source>
        <dbReference type="ARBA" id="ARBA00022692"/>
    </source>
</evidence>
<evidence type="ECO:0000256" key="7">
    <source>
        <dbReference type="ARBA" id="ARBA00023136"/>
    </source>
</evidence>
<comment type="subcellular location">
    <subcellularLocation>
        <location evidence="1">Cell inner membrane</location>
        <topology evidence="1">Multi-pass membrane protein</topology>
    </subcellularLocation>
    <subcellularLocation>
        <location evidence="9">Cell membrane</location>
        <topology evidence="9">Multi-pass membrane protein</topology>
    </subcellularLocation>
</comment>
<comment type="catalytic activity">
    <reaction evidence="9">
        <text>Typically cleaves a -Gly-|-Phe- bond to release an N-terminal, basic peptide of 5-8 residues from type IV prepilin, and then N-methylates the new N-terminal amino group, the methyl donor being S-adenosyl-L-methionine.</text>
        <dbReference type="EC" id="3.4.23.43"/>
    </reaction>
</comment>
<dbReference type="GO" id="GO:0005886">
    <property type="term" value="C:plasma membrane"/>
    <property type="evidence" value="ECO:0007669"/>
    <property type="project" value="UniProtKB-SubCell"/>
</dbReference>
<evidence type="ECO:0000256" key="4">
    <source>
        <dbReference type="ARBA" id="ARBA00022519"/>
    </source>
</evidence>
<feature type="transmembrane region" description="Helical" evidence="10">
    <location>
        <begin position="6"/>
        <end position="24"/>
    </location>
</feature>
<geneLocation type="plasmid" evidence="13">
    <name>plasmindA</name>
</geneLocation>
<evidence type="ECO:0000313" key="13">
    <source>
        <dbReference type="EMBL" id="XBV47372.1"/>
    </source>
</evidence>
<dbReference type="EC" id="3.4.23.43" evidence="9"/>
<feature type="transmembrane region" description="Helical" evidence="10">
    <location>
        <begin position="234"/>
        <end position="254"/>
    </location>
</feature>
<keyword evidence="7 10" id="KW-0472">Membrane</keyword>
<evidence type="ECO:0000256" key="9">
    <source>
        <dbReference type="RuleBase" id="RU003794"/>
    </source>
</evidence>
<keyword evidence="9" id="KW-0645">Protease</keyword>
<feature type="domain" description="Prepilin type IV endopeptidase peptidase" evidence="11">
    <location>
        <begin position="111"/>
        <end position="217"/>
    </location>
</feature>
<dbReference type="RefSeq" id="WP_350262422.1">
    <property type="nucleotide sequence ID" value="NZ_CP158293.1"/>
</dbReference>
<dbReference type="PRINTS" id="PR00864">
    <property type="entry name" value="PREPILNPTASE"/>
</dbReference>
<feature type="transmembrane region" description="Helical" evidence="10">
    <location>
        <begin position="128"/>
        <end position="147"/>
    </location>
</feature>
<evidence type="ECO:0000256" key="1">
    <source>
        <dbReference type="ARBA" id="ARBA00004429"/>
    </source>
</evidence>
<dbReference type="Pfam" id="PF01478">
    <property type="entry name" value="Peptidase_A24"/>
    <property type="match status" value="1"/>
</dbReference>
<keyword evidence="4" id="KW-0997">Cell inner membrane</keyword>
<dbReference type="Gene3D" id="1.20.120.1220">
    <property type="match status" value="1"/>
</dbReference>
<dbReference type="PANTHER" id="PTHR30487">
    <property type="entry name" value="TYPE 4 PREPILIN-LIKE PROTEINS LEADER PEPTIDE-PROCESSING ENZYME"/>
    <property type="match status" value="1"/>
</dbReference>
<keyword evidence="9" id="KW-0511">Multifunctional enzyme</keyword>
<evidence type="ECO:0000259" key="11">
    <source>
        <dbReference type="Pfam" id="PF01478"/>
    </source>
</evidence>
<keyword evidence="6 10" id="KW-1133">Transmembrane helix</keyword>